<proteinExistence type="inferred from homology"/>
<keyword evidence="2" id="KW-0158">Chromosome</keyword>
<evidence type="ECO:0000313" key="4">
    <source>
        <dbReference type="EMBL" id="KAG5187413.1"/>
    </source>
</evidence>
<protein>
    <recommendedName>
        <fullName evidence="2">Histone H2A</fullName>
    </recommendedName>
</protein>
<keyword evidence="2" id="KW-0238">DNA-binding</keyword>
<reference evidence="4" key="1">
    <citation type="submission" date="2021-02" db="EMBL/GenBank/DDBJ databases">
        <title>First Annotated Genome of the Yellow-green Alga Tribonema minus.</title>
        <authorList>
            <person name="Mahan K.M."/>
        </authorList>
    </citation>
    <scope>NUCLEOTIDE SEQUENCE</scope>
    <source>
        <strain evidence="4">UTEX B ZZ1240</strain>
    </source>
</reference>
<comment type="subunit">
    <text evidence="2">The nucleosome is a histone octamer containing two molecules each of H2A, H2B, H3 and H4 assembled in one H3-H4 heterotetramer and two H2A-H2B heterodimers. The octamer wraps approximately 147 bp of DNA.</text>
</comment>
<dbReference type="GO" id="GO:0046982">
    <property type="term" value="F:protein heterodimerization activity"/>
    <property type="evidence" value="ECO:0007669"/>
    <property type="project" value="InterPro"/>
</dbReference>
<feature type="region of interest" description="Disordered" evidence="3">
    <location>
        <begin position="1"/>
        <end position="21"/>
    </location>
</feature>
<comment type="similarity">
    <text evidence="2">Belongs to the histone H2A family.</text>
</comment>
<dbReference type="SUPFAM" id="SSF47113">
    <property type="entry name" value="Histone-fold"/>
    <property type="match status" value="2"/>
</dbReference>
<accession>A0A835ZEE7</accession>
<dbReference type="GO" id="GO:0000786">
    <property type="term" value="C:nucleosome"/>
    <property type="evidence" value="ECO:0007669"/>
    <property type="project" value="UniProtKB-KW"/>
</dbReference>
<dbReference type="PANTHER" id="PTHR23428">
    <property type="entry name" value="HISTONE H2B"/>
    <property type="match status" value="1"/>
</dbReference>
<dbReference type="Proteomes" id="UP000664859">
    <property type="component" value="Unassembled WGS sequence"/>
</dbReference>
<dbReference type="InterPro" id="IPR000558">
    <property type="entry name" value="Histone_H2B"/>
</dbReference>
<dbReference type="AlphaFoldDB" id="A0A835ZEE7"/>
<gene>
    <name evidence="4" type="ORF">JKP88DRAFT_243919</name>
</gene>
<dbReference type="SMART" id="SM00427">
    <property type="entry name" value="H2B"/>
    <property type="match status" value="1"/>
</dbReference>
<organism evidence="4 5">
    <name type="scientific">Tribonema minus</name>
    <dbReference type="NCBI Taxonomy" id="303371"/>
    <lineage>
        <taxon>Eukaryota</taxon>
        <taxon>Sar</taxon>
        <taxon>Stramenopiles</taxon>
        <taxon>Ochrophyta</taxon>
        <taxon>PX clade</taxon>
        <taxon>Xanthophyceae</taxon>
        <taxon>Tribonematales</taxon>
        <taxon>Tribonemataceae</taxon>
        <taxon>Tribonema</taxon>
    </lineage>
</organism>
<name>A0A835ZEE7_9STRA</name>
<evidence type="ECO:0000256" key="3">
    <source>
        <dbReference type="SAM" id="MobiDB-lite"/>
    </source>
</evidence>
<dbReference type="GO" id="GO:0030527">
    <property type="term" value="F:structural constituent of chromatin"/>
    <property type="evidence" value="ECO:0007669"/>
    <property type="project" value="InterPro"/>
</dbReference>
<comment type="caution">
    <text evidence="4">The sequence shown here is derived from an EMBL/GenBank/DDBJ whole genome shotgun (WGS) entry which is preliminary data.</text>
</comment>
<dbReference type="EMBL" id="JAFCMP010000090">
    <property type="protein sequence ID" value="KAG5187413.1"/>
    <property type="molecule type" value="Genomic_DNA"/>
</dbReference>
<comment type="similarity">
    <text evidence="1">Belongs to the histone H2B family.</text>
</comment>
<keyword evidence="2" id="KW-0539">Nucleus</keyword>
<dbReference type="GO" id="GO:0003677">
    <property type="term" value="F:DNA binding"/>
    <property type="evidence" value="ECO:0007669"/>
    <property type="project" value="UniProtKB-KW"/>
</dbReference>
<evidence type="ECO:0000313" key="5">
    <source>
        <dbReference type="Proteomes" id="UP000664859"/>
    </source>
</evidence>
<keyword evidence="2" id="KW-0544">Nucleosome core</keyword>
<evidence type="ECO:0000256" key="1">
    <source>
        <dbReference type="ARBA" id="ARBA00006846"/>
    </source>
</evidence>
<keyword evidence="5" id="KW-1185">Reference proteome</keyword>
<dbReference type="SMART" id="SM00414">
    <property type="entry name" value="H2A"/>
    <property type="match status" value="1"/>
</dbReference>
<sequence length="238" mass="25282">MVAVKRAAKAKKDGGKRKKAAPRTFVSNISDVCKTLHSSKVSLGSRAKRTLDSMALQVIDEVCTAAEEARKLSKRQTVSDGEVVAGVKCYLPGELLKHAIAEGTKAVVKYGATEKGSRTTRAGLSMSVSHTENRMRQRVASRVRVGDKAAVFLAAVVEYVVAEVVETAGSLVLARAATSKSKTKSARPRVKVADLMLAIEGDKTAHAFVTGKAKVDAKHGGDAELHELFGGAVYMKSM</sequence>
<comment type="subcellular location">
    <subcellularLocation>
        <location evidence="2">Nucleus</location>
    </subcellularLocation>
</comment>
<dbReference type="InterPro" id="IPR009072">
    <property type="entry name" value="Histone-fold"/>
</dbReference>
<dbReference type="GO" id="GO:0005634">
    <property type="term" value="C:nucleus"/>
    <property type="evidence" value="ECO:0007669"/>
    <property type="project" value="UniProtKB-SubCell"/>
</dbReference>
<evidence type="ECO:0000256" key="2">
    <source>
        <dbReference type="RuleBase" id="RU003767"/>
    </source>
</evidence>
<dbReference type="PRINTS" id="PR00620">
    <property type="entry name" value="HISTONEH2A"/>
</dbReference>
<dbReference type="Gene3D" id="1.10.20.10">
    <property type="entry name" value="Histone, subunit A"/>
    <property type="match status" value="2"/>
</dbReference>
<dbReference type="InterPro" id="IPR002119">
    <property type="entry name" value="Histone_H2A"/>
</dbReference>